<sequence>TARRHVDGNSTHDSLWQTVRCDAERQPAVRCLLTLAALISARAGVNDEIRDRPAVGTAEFCSADPSWNPHTSTSLRHLYFSCPLLETP</sequence>
<reference evidence="1" key="1">
    <citation type="submission" date="2006-02" db="EMBL/GenBank/DDBJ databases">
        <title>Sampling the accessory genome of the Sinorhizobium genus by suppressive subtractive hybridization.</title>
        <authorList>
            <person name="Moulin L."/>
            <person name="Ghazoui Z."/>
            <person name="Young P."/>
        </authorList>
    </citation>
    <scope>NUCLEOTIDE SEQUENCE</scope>
    <source>
        <strain evidence="1">LMG7834</strain>
    </source>
</reference>
<proteinExistence type="predicted"/>
<organism evidence="1">
    <name type="scientific">Sinorhizobium terangae</name>
    <dbReference type="NCBI Taxonomy" id="110322"/>
    <lineage>
        <taxon>Bacteria</taxon>
        <taxon>Pseudomonadati</taxon>
        <taxon>Pseudomonadota</taxon>
        <taxon>Alphaproteobacteria</taxon>
        <taxon>Hyphomicrobiales</taxon>
        <taxon>Rhizobiaceae</taxon>
        <taxon>Sinorhizobium/Ensifer group</taxon>
        <taxon>Sinorhizobium</taxon>
    </lineage>
</organism>
<feature type="non-terminal residue" evidence="1">
    <location>
        <position position="1"/>
    </location>
</feature>
<accession>D1CTN7</accession>
<dbReference type="EMBL" id="DQ403639">
    <property type="protein sequence ID" value="ABD75191.1"/>
    <property type="molecule type" value="Genomic_DNA"/>
</dbReference>
<dbReference type="AlphaFoldDB" id="D1CTN7"/>
<evidence type="ECO:0000313" key="1">
    <source>
        <dbReference type="EMBL" id="ABD75191.1"/>
    </source>
</evidence>
<protein>
    <submittedName>
        <fullName evidence="1">Uncharacterized protein</fullName>
    </submittedName>
</protein>
<name>D1CTN7_SINTE</name>